<feature type="transmembrane region" description="Helical" evidence="1">
    <location>
        <begin position="97"/>
        <end position="113"/>
    </location>
</feature>
<organism evidence="2 3">
    <name type="scientific">Goodea atripinnis</name>
    <dbReference type="NCBI Taxonomy" id="208336"/>
    <lineage>
        <taxon>Eukaryota</taxon>
        <taxon>Metazoa</taxon>
        <taxon>Chordata</taxon>
        <taxon>Craniata</taxon>
        <taxon>Vertebrata</taxon>
        <taxon>Euteleostomi</taxon>
        <taxon>Actinopterygii</taxon>
        <taxon>Neopterygii</taxon>
        <taxon>Teleostei</taxon>
        <taxon>Neoteleostei</taxon>
        <taxon>Acanthomorphata</taxon>
        <taxon>Ovalentaria</taxon>
        <taxon>Atherinomorphae</taxon>
        <taxon>Cyprinodontiformes</taxon>
        <taxon>Goodeidae</taxon>
        <taxon>Goodea</taxon>
    </lineage>
</organism>
<keyword evidence="1" id="KW-1133">Transmembrane helix</keyword>
<feature type="transmembrane region" description="Helical" evidence="1">
    <location>
        <begin position="53"/>
        <end position="77"/>
    </location>
</feature>
<sequence length="114" mass="13455">MVQHFGIPTWFVTLSTADMQWPEVIQSMAHQYRKKLTCISDPIALADIRTLSAFLVFMCFMAALYLYLLVDFLYLLYLTHWYSIPDVFVVQPCTQPPGISLYFLDVIYFIELWR</sequence>
<reference evidence="2 3" key="1">
    <citation type="submission" date="2021-06" db="EMBL/GenBank/DDBJ databases">
        <authorList>
            <person name="Palmer J.M."/>
        </authorList>
    </citation>
    <scope>NUCLEOTIDE SEQUENCE [LARGE SCALE GENOMIC DNA]</scope>
    <source>
        <strain evidence="2 3">GA_2019</strain>
        <tissue evidence="2">Muscle</tissue>
    </source>
</reference>
<dbReference type="EMBL" id="JAHRIO010080120">
    <property type="protein sequence ID" value="MEQ2184042.1"/>
    <property type="molecule type" value="Genomic_DNA"/>
</dbReference>
<evidence type="ECO:0008006" key="4">
    <source>
        <dbReference type="Google" id="ProtNLM"/>
    </source>
</evidence>
<accession>A0ABV0PL51</accession>
<keyword evidence="1" id="KW-0812">Transmembrane</keyword>
<protein>
    <recommendedName>
        <fullName evidence="4">Helitron helicase-like domain-containing protein</fullName>
    </recommendedName>
</protein>
<name>A0ABV0PL51_9TELE</name>
<evidence type="ECO:0000256" key="1">
    <source>
        <dbReference type="SAM" id="Phobius"/>
    </source>
</evidence>
<dbReference type="Proteomes" id="UP001476798">
    <property type="component" value="Unassembled WGS sequence"/>
</dbReference>
<evidence type="ECO:0000313" key="3">
    <source>
        <dbReference type="Proteomes" id="UP001476798"/>
    </source>
</evidence>
<keyword evidence="3" id="KW-1185">Reference proteome</keyword>
<proteinExistence type="predicted"/>
<keyword evidence="1" id="KW-0472">Membrane</keyword>
<gene>
    <name evidence="2" type="ORF">GOODEAATRI_003888</name>
</gene>
<comment type="caution">
    <text evidence="2">The sequence shown here is derived from an EMBL/GenBank/DDBJ whole genome shotgun (WGS) entry which is preliminary data.</text>
</comment>
<evidence type="ECO:0000313" key="2">
    <source>
        <dbReference type="EMBL" id="MEQ2184042.1"/>
    </source>
</evidence>